<feature type="region of interest" description="Disordered" evidence="1">
    <location>
        <begin position="602"/>
        <end position="621"/>
    </location>
</feature>
<dbReference type="RefSeq" id="XP_029633603.1">
    <property type="nucleotide sequence ID" value="XM_029777743.2"/>
</dbReference>
<dbReference type="KEGG" id="osn:115209365"/>
<gene>
    <name evidence="3" type="primary">LOC115209365</name>
</gene>
<dbReference type="Proteomes" id="UP000515154">
    <property type="component" value="Linkage group LG1"/>
</dbReference>
<feature type="region of interest" description="Disordered" evidence="1">
    <location>
        <begin position="1422"/>
        <end position="1445"/>
    </location>
</feature>
<feature type="compositionally biased region" description="Low complexity" evidence="1">
    <location>
        <begin position="1386"/>
        <end position="1401"/>
    </location>
</feature>
<proteinExistence type="predicted"/>
<feature type="region of interest" description="Disordered" evidence="1">
    <location>
        <begin position="721"/>
        <end position="741"/>
    </location>
</feature>
<feature type="region of interest" description="Disordered" evidence="1">
    <location>
        <begin position="969"/>
        <end position="990"/>
    </location>
</feature>
<feature type="region of interest" description="Disordered" evidence="1">
    <location>
        <begin position="81"/>
        <end position="145"/>
    </location>
</feature>
<sequence length="1491" mass="162750">MENTLPCAHIPPLITADSTASPGIIERCSLYQRMGNSTKEAVGNSDYDNSIEEEVIATSENGLDNSNFDFYSLPQSQTDGITPASILDSHSRSQNNNNNNRISYYNNNSSFDDECSSAGRERKSDPQNFHAIGDFHSKNPVTEPSCNGASGNCEISLHDSLPSLASTDPNPGIAPKWQSCSPLQSVSASNNENCETVVNNLQAARPKETSSDLNPSYHYHLPRYHSQNHYSHHHHHHHHHSQQQINIPVHNNYSTSGNRRNTFSSVIQKDSSTSVKLHQPKLSKSLLSKSDTISSAQMADTSAATITTSTITTTSTIPTTMMPYSNCTLFKQGPLVQVNGPINGNMPCSSKCYTLQQTNGLIMTPDFKTITKMSQLQHVENQNQKKHSAVSDLVNYEGSLDMASASKSDLLIQSKLKNAKQQQHTCKSLKYENNSNMMNSASGAAGTVVSSCINCNNCTNTNTTTSSKLVGKKCKALYNLQCKFQKNRFISSLQDCCRACNSFEGCCGSGESFELETELLCPSYSYCDPDNVVHYNKDNNYKSQIGTCVEESSASVGCSNATLNSNNFRSNNLGSSGTGSIDNREEDFGDFIEADFPPVQTSRLMSSSTDSTDSFSSLTSSDINETNNQQIVASINDMAISSHEPSYSHFPNSNYFKNCDHKKHNQLSFPSPSISACNNSKCSENSYVGFTGFGDSNSVKREPGSSVIKCTDVLKVSSSLLSSSPSTQSSPSTSPSSATSPPTLLLCTSDNHLQSNCLKKPAKEVGCSENSHDSHSILDGGVKIPQCHNSFTAMQLPLSGATNSCQTSDDTVMSPEVDFLDFDIVSTTTPNLDSEQNLNSAGSSTSAMDMEFLDFDLASTTTPNLEQNLNSAGSSTGAMGFEFSLSEIPYADDVDSACPSPTGDLLQMNSNGSAPSKTQLTNCATNDLSASSSNSNLSALEDPTLPHSHSNFQNHHNMTQKCFSNLNLDDQDDVSVGSEESGSHDSNEIGEADDHCHLVSLCLSHNGHQNNFLSSPSSPTSEDSDFRDIPSSQEPIYEDIDRVRLDKCTADSPGDKCCCTSASDTDHKTDSHALNMQHTSKKNHSMKSRRSSVERVMIWDENQAYHRQVKRSETEVSACGPIAVLNMLNAFNILLDKPKVLEKAPINLRDSTAPIPQYLFSRAKAGTTAEDLIKFVESLTNGTIKGRFFDFYPPRDVQVLKWLGEWIKKDAVPIATLNIQKAVQPGWAIPDSWHHQMIYGVSSKGAYMTNPLKLVSEKHLMQQLTSDRVLLIKRQDIISRFHEDTNLSNLMCHDEPHRWRTMNVLGQVVNVLREASMPRVPGYRPQLTQHIRIPAAYRAGITLFVRADMDVYQHLKHVPNLPLQINLSRELLPLGTEDSNGMDDPNSCNSSGSCSSSSGSCNQRTSKIDGCDGNDNCTDFNNESSDSATSTLALPSPPPPPVSSSAAAAAAASSFVSSPITHLHDYTTGRQRYLVHGFSHRNNVYVHYFKS</sequence>
<accession>A0A6P7S634</accession>
<feature type="region of interest" description="Disordered" evidence="1">
    <location>
        <begin position="926"/>
        <end position="953"/>
    </location>
</feature>
<feature type="compositionally biased region" description="Low complexity" evidence="1">
    <location>
        <begin position="606"/>
        <end position="621"/>
    </location>
</feature>
<evidence type="ECO:0000313" key="2">
    <source>
        <dbReference type="Proteomes" id="UP000515154"/>
    </source>
</evidence>
<feature type="region of interest" description="Disordered" evidence="1">
    <location>
        <begin position="1012"/>
        <end position="1036"/>
    </location>
</feature>
<keyword evidence="2" id="KW-1185">Reference proteome</keyword>
<name>A0A6P7S634_9MOLL</name>
<feature type="compositionally biased region" description="Polar residues" evidence="1">
    <location>
        <begin position="907"/>
        <end position="918"/>
    </location>
</feature>
<feature type="region of interest" description="Disordered" evidence="1">
    <location>
        <begin position="899"/>
        <end position="918"/>
    </location>
</feature>
<reference evidence="3" key="1">
    <citation type="submission" date="2025-08" db="UniProtKB">
        <authorList>
            <consortium name="RefSeq"/>
        </authorList>
    </citation>
    <scope>IDENTIFICATION</scope>
</reference>
<feature type="compositionally biased region" description="Low complexity" evidence="1">
    <location>
        <begin position="92"/>
        <end position="110"/>
    </location>
</feature>
<feature type="compositionally biased region" description="Basic and acidic residues" evidence="1">
    <location>
        <begin position="981"/>
        <end position="990"/>
    </location>
</feature>
<organism evidence="2 3">
    <name type="scientific">Octopus sinensis</name>
    <name type="common">East Asian common octopus</name>
    <dbReference type="NCBI Taxonomy" id="2607531"/>
    <lineage>
        <taxon>Eukaryota</taxon>
        <taxon>Metazoa</taxon>
        <taxon>Spiralia</taxon>
        <taxon>Lophotrochozoa</taxon>
        <taxon>Mollusca</taxon>
        <taxon>Cephalopoda</taxon>
        <taxon>Coleoidea</taxon>
        <taxon>Octopodiformes</taxon>
        <taxon>Octopoda</taxon>
        <taxon>Incirrata</taxon>
        <taxon>Octopodidae</taxon>
        <taxon>Octopus</taxon>
    </lineage>
</organism>
<protein>
    <submittedName>
        <fullName evidence="3">Serine-rich adhesin for platelets isoform X1</fullName>
    </submittedName>
</protein>
<feature type="region of interest" description="Disordered" evidence="1">
    <location>
        <begin position="1376"/>
        <end position="1401"/>
    </location>
</feature>
<evidence type="ECO:0000256" key="1">
    <source>
        <dbReference type="SAM" id="MobiDB-lite"/>
    </source>
</evidence>
<evidence type="ECO:0000313" key="3">
    <source>
        <dbReference type="RefSeq" id="XP_029633603.1"/>
    </source>
</evidence>
<feature type="compositionally biased region" description="Low complexity" evidence="1">
    <location>
        <begin position="928"/>
        <end position="940"/>
    </location>
</feature>